<feature type="compositionally biased region" description="Polar residues" evidence="1">
    <location>
        <begin position="178"/>
        <end position="189"/>
    </location>
</feature>
<feature type="region of interest" description="Disordered" evidence="1">
    <location>
        <begin position="178"/>
        <end position="203"/>
    </location>
</feature>
<dbReference type="PANTHER" id="PTHR31286:SF60">
    <property type="entry name" value="PROTEIN, PUTATIVE-RELATED"/>
    <property type="match status" value="1"/>
</dbReference>
<protein>
    <submittedName>
        <fullName evidence="2">Zinc knuckle CX2CX4HX4C</fullName>
    </submittedName>
</protein>
<proteinExistence type="predicted"/>
<feature type="non-terminal residue" evidence="2">
    <location>
        <position position="203"/>
    </location>
</feature>
<gene>
    <name evidence="2" type="ORF">PanWU01x14_365140</name>
</gene>
<sequence length="203" mass="22294">MTLKGDLGHFARIHIDIDLSQPISDSLMFEVGEDCLLIPLSYENLPAFCLSCNTIGHAAAACKCGVKALTETKDKYFLKERNVFSVLRKDFAAKRKVDKVKDGMENKNPWADKNLDTNHVDLPVVGQTVRLDSPTNLSSKIEDLDPKLIFGKKDGDDINVNVAIDPISKKYGNASIQDVSNDSSTTGATSRKARSLTLMLPPQ</sequence>
<dbReference type="AlphaFoldDB" id="A0A2P5A646"/>
<reference evidence="3" key="1">
    <citation type="submission" date="2016-06" db="EMBL/GenBank/DDBJ databases">
        <title>Parallel loss of symbiosis genes in relatives of nitrogen-fixing non-legume Parasponia.</title>
        <authorList>
            <person name="Van Velzen R."/>
            <person name="Holmer R."/>
            <person name="Bu F."/>
            <person name="Rutten L."/>
            <person name="Van Zeijl A."/>
            <person name="Liu W."/>
            <person name="Santuari L."/>
            <person name="Cao Q."/>
            <person name="Sharma T."/>
            <person name="Shen D."/>
            <person name="Roswanjaya Y."/>
            <person name="Wardhani T."/>
            <person name="Kalhor M.S."/>
            <person name="Jansen J."/>
            <person name="Van den Hoogen J."/>
            <person name="Gungor B."/>
            <person name="Hartog M."/>
            <person name="Hontelez J."/>
            <person name="Verver J."/>
            <person name="Yang W.-C."/>
            <person name="Schijlen E."/>
            <person name="Repin R."/>
            <person name="Schilthuizen M."/>
            <person name="Schranz E."/>
            <person name="Heidstra R."/>
            <person name="Miyata K."/>
            <person name="Fedorova E."/>
            <person name="Kohlen W."/>
            <person name="Bisseling T."/>
            <person name="Smit S."/>
            <person name="Geurts R."/>
        </authorList>
    </citation>
    <scope>NUCLEOTIDE SEQUENCE [LARGE SCALE GENOMIC DNA]</scope>
    <source>
        <strain evidence="3">cv. WU1-14</strain>
    </source>
</reference>
<organism evidence="2 3">
    <name type="scientific">Parasponia andersonii</name>
    <name type="common">Sponia andersonii</name>
    <dbReference type="NCBI Taxonomy" id="3476"/>
    <lineage>
        <taxon>Eukaryota</taxon>
        <taxon>Viridiplantae</taxon>
        <taxon>Streptophyta</taxon>
        <taxon>Embryophyta</taxon>
        <taxon>Tracheophyta</taxon>
        <taxon>Spermatophyta</taxon>
        <taxon>Magnoliopsida</taxon>
        <taxon>eudicotyledons</taxon>
        <taxon>Gunneridae</taxon>
        <taxon>Pentapetalae</taxon>
        <taxon>rosids</taxon>
        <taxon>fabids</taxon>
        <taxon>Rosales</taxon>
        <taxon>Cannabaceae</taxon>
        <taxon>Parasponia</taxon>
    </lineage>
</organism>
<comment type="caution">
    <text evidence="2">The sequence shown here is derived from an EMBL/GenBank/DDBJ whole genome shotgun (WGS) entry which is preliminary data.</text>
</comment>
<evidence type="ECO:0000256" key="1">
    <source>
        <dbReference type="SAM" id="MobiDB-lite"/>
    </source>
</evidence>
<dbReference type="Proteomes" id="UP000237105">
    <property type="component" value="Unassembled WGS sequence"/>
</dbReference>
<dbReference type="EMBL" id="JXTB01000884">
    <property type="protein sequence ID" value="PON31998.1"/>
    <property type="molecule type" value="Genomic_DNA"/>
</dbReference>
<dbReference type="InterPro" id="IPR040256">
    <property type="entry name" value="At4g02000-like"/>
</dbReference>
<name>A0A2P5A646_PARAD</name>
<evidence type="ECO:0000313" key="2">
    <source>
        <dbReference type="EMBL" id="PON31998.1"/>
    </source>
</evidence>
<keyword evidence="3" id="KW-1185">Reference proteome</keyword>
<dbReference type="OrthoDB" id="1751950at2759"/>
<evidence type="ECO:0000313" key="3">
    <source>
        <dbReference type="Proteomes" id="UP000237105"/>
    </source>
</evidence>
<dbReference type="PANTHER" id="PTHR31286">
    <property type="entry name" value="GLYCINE-RICH CELL WALL STRUCTURAL PROTEIN 1.8-LIKE"/>
    <property type="match status" value="1"/>
</dbReference>
<accession>A0A2P5A646</accession>